<evidence type="ECO:0000256" key="1">
    <source>
        <dbReference type="SAM" id="MobiDB-lite"/>
    </source>
</evidence>
<proteinExistence type="predicted"/>
<dbReference type="AlphaFoldDB" id="A0A6G1G355"/>
<sequence>MKFINLLSAVAASASLASAQKAVADTEIPAGARIEPRLETQEIIDGAQRTTINYGPYQIPPNGMLSKPTLRAETPCKDCFVTAIQANILYLDGKVANVNTGAWLHHMVITSGISPIFASGNERTPLRVNGKYKYGIELDARSSFMFITDLMSLSSETQTVNMAITYEWIPKARATGYRDVYMKWNDVGQPNAREGQYSFKSRESAVTVSGRLLYTNGHVHDGGTHTILYVDGKEACKSVMLYGRRPGFSEAGSEGAGATETPAAGHDAGAHEHRRDLVARQGHGGHAGSLHISDSSTCVDFGDVRSGQKMHVEAFYDSDKYPLMEHNGEKEKLMGIMRVYVGS</sequence>
<feature type="region of interest" description="Disordered" evidence="1">
    <location>
        <begin position="250"/>
        <end position="271"/>
    </location>
</feature>
<reference evidence="3 5" key="1">
    <citation type="submission" date="2020-01" db="EMBL/GenBank/DDBJ databases">
        <authorList>
            <consortium name="DOE Joint Genome Institute"/>
            <person name="Haridas S."/>
            <person name="Albert R."/>
            <person name="Binder M."/>
            <person name="Bloem J."/>
            <person name="Labutti K."/>
            <person name="Salamov A."/>
            <person name="Andreopoulos B."/>
            <person name="Baker S.E."/>
            <person name="Barry K."/>
            <person name="Bills G."/>
            <person name="Bluhm B.H."/>
            <person name="Cannon C."/>
            <person name="Castanera R."/>
            <person name="Culley D.E."/>
            <person name="Daum C."/>
            <person name="Ezra D."/>
            <person name="Gonzalez J.B."/>
            <person name="Henrissat B."/>
            <person name="Kuo A."/>
            <person name="Liang C."/>
            <person name="Lipzen A."/>
            <person name="Lutzoni F."/>
            <person name="Magnuson J."/>
            <person name="Mondo S."/>
            <person name="Nolan M."/>
            <person name="Ohm R."/>
            <person name="Pangilinan J."/>
            <person name="Park H.-J."/>
            <person name="Ramirez L."/>
            <person name="Alfaro M."/>
            <person name="Sun H."/>
            <person name="Tritt A."/>
            <person name="Yoshinaga Y."/>
            <person name="Zwiers L.-H."/>
            <person name="Turgeon B.G."/>
            <person name="Goodwin S.B."/>
            <person name="Spatafora J.W."/>
            <person name="Crous P.W."/>
            <person name="Grigoriev I.V."/>
        </authorList>
    </citation>
    <scope>NUCLEOTIDE SEQUENCE</scope>
    <source>
        <strain evidence="3 5">CBS 781.70</strain>
    </source>
</reference>
<gene>
    <name evidence="3 5" type="ORF">P152DRAFT_482383</name>
</gene>
<reference evidence="5" key="3">
    <citation type="submission" date="2025-04" db="UniProtKB">
        <authorList>
            <consortium name="RefSeq"/>
        </authorList>
    </citation>
    <scope>IDENTIFICATION</scope>
    <source>
        <strain evidence="5">CBS 781.70</strain>
    </source>
</reference>
<evidence type="ECO:0000256" key="2">
    <source>
        <dbReference type="SAM" id="SignalP"/>
    </source>
</evidence>
<dbReference type="GeneID" id="54422454"/>
<protein>
    <recommendedName>
        <fullName evidence="6">Concanavalin A-like lectin/glucanase</fullName>
    </recommendedName>
</protein>
<feature type="chain" id="PRO_5044631791" description="Concanavalin A-like lectin/glucanase" evidence="2">
    <location>
        <begin position="20"/>
        <end position="343"/>
    </location>
</feature>
<feature type="signal peptide" evidence="2">
    <location>
        <begin position="1"/>
        <end position="19"/>
    </location>
</feature>
<organism evidence="3">
    <name type="scientific">Eremomyces bilateralis CBS 781.70</name>
    <dbReference type="NCBI Taxonomy" id="1392243"/>
    <lineage>
        <taxon>Eukaryota</taxon>
        <taxon>Fungi</taxon>
        <taxon>Dikarya</taxon>
        <taxon>Ascomycota</taxon>
        <taxon>Pezizomycotina</taxon>
        <taxon>Dothideomycetes</taxon>
        <taxon>Dothideomycetes incertae sedis</taxon>
        <taxon>Eremomycetales</taxon>
        <taxon>Eremomycetaceae</taxon>
        <taxon>Eremomyces</taxon>
    </lineage>
</organism>
<evidence type="ECO:0000313" key="5">
    <source>
        <dbReference type="RefSeq" id="XP_033533992.1"/>
    </source>
</evidence>
<name>A0A6G1G355_9PEZI</name>
<dbReference type="OrthoDB" id="3910689at2759"/>
<dbReference type="Proteomes" id="UP000504638">
    <property type="component" value="Unplaced"/>
</dbReference>
<keyword evidence="2" id="KW-0732">Signal</keyword>
<evidence type="ECO:0000313" key="3">
    <source>
        <dbReference type="EMBL" id="KAF1812361.1"/>
    </source>
</evidence>
<accession>A0A6G1G355</accession>
<evidence type="ECO:0000313" key="4">
    <source>
        <dbReference type="Proteomes" id="UP000504638"/>
    </source>
</evidence>
<dbReference type="RefSeq" id="XP_033533992.1">
    <property type="nucleotide sequence ID" value="XM_033681884.1"/>
</dbReference>
<dbReference type="EMBL" id="ML975158">
    <property type="protein sequence ID" value="KAF1812361.1"/>
    <property type="molecule type" value="Genomic_DNA"/>
</dbReference>
<feature type="compositionally biased region" description="Low complexity" evidence="1">
    <location>
        <begin position="250"/>
        <end position="265"/>
    </location>
</feature>
<reference evidence="5" key="2">
    <citation type="submission" date="2020-04" db="EMBL/GenBank/DDBJ databases">
        <authorList>
            <consortium name="NCBI Genome Project"/>
        </authorList>
    </citation>
    <scope>NUCLEOTIDE SEQUENCE</scope>
    <source>
        <strain evidence="5">CBS 781.70</strain>
    </source>
</reference>
<evidence type="ECO:0008006" key="6">
    <source>
        <dbReference type="Google" id="ProtNLM"/>
    </source>
</evidence>
<keyword evidence="4" id="KW-1185">Reference proteome</keyword>